<protein>
    <recommendedName>
        <fullName evidence="14">Ferritin</fullName>
        <ecNumber evidence="14">1.16.3.1</ecNumber>
    </recommendedName>
</protein>
<comment type="function">
    <text evidence="14">Stores iron in a soluble, non-toxic, readily available form. Important for iron homeostasis. Iron is taken up in the ferrous form and deposited as ferric hydroxides after oxidation.</text>
</comment>
<keyword evidence="6 13" id="KW-0479">Metal-binding</keyword>
<evidence type="ECO:0000256" key="4">
    <source>
        <dbReference type="ARBA" id="ARBA00022528"/>
    </source>
</evidence>
<proteinExistence type="inferred from homology"/>
<dbReference type="AlphaFoldDB" id="A0A9D3UHV7"/>
<feature type="binding site" evidence="13">
    <location>
        <position position="130"/>
    </location>
    <ligand>
        <name>Fe cation</name>
        <dbReference type="ChEBI" id="CHEBI:24875"/>
        <label>1</label>
    </ligand>
</feature>
<reference evidence="16 17" key="1">
    <citation type="journal article" date="2021" name="Plant Biotechnol. J.">
        <title>Multi-omics assisted identification of the key and species-specific regulatory components of drought-tolerant mechanisms in Gossypium stocksii.</title>
        <authorList>
            <person name="Yu D."/>
            <person name="Ke L."/>
            <person name="Zhang D."/>
            <person name="Wu Y."/>
            <person name="Sun Y."/>
            <person name="Mei J."/>
            <person name="Sun J."/>
            <person name="Sun Y."/>
        </authorList>
    </citation>
    <scope>NUCLEOTIDE SEQUENCE [LARGE SCALE GENOMIC DNA]</scope>
    <source>
        <strain evidence="17">cv. E1</strain>
        <tissue evidence="16">Leaf</tissue>
    </source>
</reference>
<dbReference type="GO" id="GO:0006979">
    <property type="term" value="P:response to oxidative stress"/>
    <property type="evidence" value="ECO:0007669"/>
    <property type="project" value="UniProtKB-ARBA"/>
</dbReference>
<evidence type="ECO:0000256" key="2">
    <source>
        <dbReference type="ARBA" id="ARBA00007513"/>
    </source>
</evidence>
<dbReference type="InterPro" id="IPR009078">
    <property type="entry name" value="Ferritin-like_SF"/>
</dbReference>
<dbReference type="Gene3D" id="3.90.1100.10">
    <property type="match status" value="1"/>
</dbReference>
<dbReference type="GO" id="GO:0008198">
    <property type="term" value="F:ferrous iron binding"/>
    <property type="evidence" value="ECO:0007669"/>
    <property type="project" value="TreeGrafter"/>
</dbReference>
<dbReference type="EMBL" id="JAIQCV010000011">
    <property type="protein sequence ID" value="KAH1045360.1"/>
    <property type="molecule type" value="Genomic_DNA"/>
</dbReference>
<dbReference type="CDD" id="cd01056">
    <property type="entry name" value="Euk_Ferritin"/>
    <property type="match status" value="1"/>
</dbReference>
<dbReference type="PROSITE" id="PS50905">
    <property type="entry name" value="FERRITIN_LIKE"/>
    <property type="match status" value="1"/>
</dbReference>
<dbReference type="PANTHER" id="PTHR11431">
    <property type="entry name" value="FERRITIN"/>
    <property type="match status" value="1"/>
</dbReference>
<dbReference type="InterPro" id="IPR001519">
    <property type="entry name" value="Ferritin"/>
</dbReference>
<keyword evidence="17" id="KW-1185">Reference proteome</keyword>
<comment type="function">
    <text evidence="10">Stores iron in a soluble, non-toxic, readily available form. Important for iron homeostasis. Has ferroxidase activity. Iron is taken up in the ferrous form and deposited as ferric hydroxides after oxidation.</text>
</comment>
<gene>
    <name evidence="16" type="ORF">J1N35_036144</name>
</gene>
<sequence>MLLKASPAFSLLKNAQVETRVPLFSRNGSGFGSGSVVVCATKGANNKPLTGVIFEPFEEVKKELNLVPTVPQMSLARQKFADECEAAINEQINVEYNVSYVYHAMYAYFDRDNVALKGLAKFFKESSLEEREHAEKLMEYQNKRGGQVKLQSILMPLSEFDHAEKGDALYAMELALSLEKLTNEKLLNLHNVAERNHDSQLTDFIEGEFLAEQVESIKKISEYVAQLRRVGKGHGMNLKLLRVLNVSELPVDKQKLTAPIKSTADKFQLLPEFLKVRGLVKQQLDSFDFIANTGIKKIVLVNDRIVSDTDPSIYLRFKDARIGYPSKMVDGN</sequence>
<comment type="caution">
    <text evidence="16">The sequence shown here is derived from an EMBL/GenBank/DDBJ whole genome shotgun (WGS) entry which is preliminary data.</text>
</comment>
<keyword evidence="7" id="KW-0809">Transit peptide</keyword>
<comment type="subcellular location">
    <subcellularLocation>
        <location evidence="1">Plastid</location>
        <location evidence="1">Chloroplast</location>
    </subcellularLocation>
</comment>
<evidence type="ECO:0000256" key="14">
    <source>
        <dbReference type="RuleBase" id="RU361145"/>
    </source>
</evidence>
<feature type="binding site" evidence="13">
    <location>
        <position position="179"/>
    </location>
    <ligand>
        <name>Fe cation</name>
        <dbReference type="ChEBI" id="CHEBI:24875"/>
        <label>1</label>
    </ligand>
</feature>
<dbReference type="SUPFAM" id="SSF47240">
    <property type="entry name" value="Ferritin-like"/>
    <property type="match status" value="1"/>
</dbReference>
<dbReference type="Pfam" id="PF00210">
    <property type="entry name" value="Ferritin"/>
    <property type="match status" value="1"/>
</dbReference>
<name>A0A9D3UHV7_9ROSI</name>
<dbReference type="GO" id="GO:0006879">
    <property type="term" value="P:intracellular iron ion homeostasis"/>
    <property type="evidence" value="ECO:0007669"/>
    <property type="project" value="UniProtKB-KW"/>
</dbReference>
<comment type="similarity">
    <text evidence="2 14">Belongs to the ferritin family.</text>
</comment>
<evidence type="ECO:0000256" key="7">
    <source>
        <dbReference type="ARBA" id="ARBA00022946"/>
    </source>
</evidence>
<evidence type="ECO:0000256" key="11">
    <source>
        <dbReference type="ARBA" id="ARBA00026060"/>
    </source>
</evidence>
<evidence type="ECO:0000256" key="10">
    <source>
        <dbReference type="ARBA" id="ARBA00025111"/>
    </source>
</evidence>
<evidence type="ECO:0000313" key="17">
    <source>
        <dbReference type="Proteomes" id="UP000828251"/>
    </source>
</evidence>
<accession>A0A9D3UHV7</accession>
<dbReference type="InterPro" id="IPR009040">
    <property type="entry name" value="Ferritin-like_diiron"/>
</dbReference>
<dbReference type="EC" id="1.16.3.1" evidence="14"/>
<evidence type="ECO:0000256" key="6">
    <source>
        <dbReference type="ARBA" id="ARBA00022723"/>
    </source>
</evidence>
<evidence type="ECO:0000256" key="9">
    <source>
        <dbReference type="ARBA" id="ARBA00023004"/>
    </source>
</evidence>
<feature type="binding site" evidence="13">
    <location>
        <position position="95"/>
    </location>
    <ligand>
        <name>Fe cation</name>
        <dbReference type="ChEBI" id="CHEBI:24875"/>
        <label>1</label>
    </ligand>
</feature>
<evidence type="ECO:0000313" key="16">
    <source>
        <dbReference type="EMBL" id="KAH1045360.1"/>
    </source>
</evidence>
<comment type="catalytic activity">
    <reaction evidence="12 14">
        <text>4 Fe(2+) + O2 + 4 H(+) = 4 Fe(3+) + 2 H2O</text>
        <dbReference type="Rhea" id="RHEA:11148"/>
        <dbReference type="ChEBI" id="CHEBI:15377"/>
        <dbReference type="ChEBI" id="CHEBI:15378"/>
        <dbReference type="ChEBI" id="CHEBI:15379"/>
        <dbReference type="ChEBI" id="CHEBI:29033"/>
        <dbReference type="ChEBI" id="CHEBI:29034"/>
        <dbReference type="EC" id="1.16.3.1"/>
    </reaction>
</comment>
<dbReference type="GO" id="GO:0006826">
    <property type="term" value="P:iron ion transport"/>
    <property type="evidence" value="ECO:0007669"/>
    <property type="project" value="InterPro"/>
</dbReference>
<dbReference type="SUPFAM" id="SSF64484">
    <property type="entry name" value="beta and beta-prime subunits of DNA dependent RNA-polymerase"/>
    <property type="match status" value="1"/>
</dbReference>
<dbReference type="PANTHER" id="PTHR11431:SF75">
    <property type="entry name" value="FERRITIN"/>
    <property type="match status" value="1"/>
</dbReference>
<evidence type="ECO:0000256" key="13">
    <source>
        <dbReference type="PIRSR" id="PIRSR601519-1"/>
    </source>
</evidence>
<keyword evidence="4" id="KW-0150">Chloroplast</keyword>
<dbReference type="GO" id="GO:0009507">
    <property type="term" value="C:chloroplast"/>
    <property type="evidence" value="ECO:0007669"/>
    <property type="project" value="UniProtKB-SubCell"/>
</dbReference>
<dbReference type="GO" id="GO:0004322">
    <property type="term" value="F:ferroxidase activity"/>
    <property type="evidence" value="ECO:0007669"/>
    <property type="project" value="UniProtKB-EC"/>
</dbReference>
<evidence type="ECO:0000256" key="12">
    <source>
        <dbReference type="ARBA" id="ARBA00047990"/>
    </source>
</evidence>
<keyword evidence="8 14" id="KW-0560">Oxidoreductase</keyword>
<feature type="domain" description="Ferritin-like diiron" evidence="15">
    <location>
        <begin position="78"/>
        <end position="231"/>
    </location>
</feature>
<keyword evidence="5" id="KW-0934">Plastid</keyword>
<dbReference type="InterPro" id="IPR008331">
    <property type="entry name" value="Ferritin_DPS_dom"/>
</dbReference>
<dbReference type="Gene3D" id="1.20.1260.10">
    <property type="match status" value="1"/>
</dbReference>
<keyword evidence="9 13" id="KW-0408">Iron</keyword>
<evidence type="ECO:0000256" key="1">
    <source>
        <dbReference type="ARBA" id="ARBA00004229"/>
    </source>
</evidence>
<dbReference type="InterPro" id="IPR014034">
    <property type="entry name" value="Ferritin_CS"/>
</dbReference>
<keyword evidence="3 14" id="KW-0409">Iron storage</keyword>
<feature type="binding site" evidence="13">
    <location>
        <position position="133"/>
    </location>
    <ligand>
        <name>Fe cation</name>
        <dbReference type="ChEBI" id="CHEBI:24875"/>
        <label>1</label>
    </ligand>
</feature>
<dbReference type="FunFam" id="1.20.1260.10:FF:000006">
    <property type="entry name" value="Ferritin"/>
    <property type="match status" value="1"/>
</dbReference>
<evidence type="ECO:0000256" key="5">
    <source>
        <dbReference type="ARBA" id="ARBA00022640"/>
    </source>
</evidence>
<dbReference type="InterPro" id="IPR012347">
    <property type="entry name" value="Ferritin-like"/>
</dbReference>
<dbReference type="GO" id="GO:0008199">
    <property type="term" value="F:ferric iron binding"/>
    <property type="evidence" value="ECO:0007669"/>
    <property type="project" value="InterPro"/>
</dbReference>
<evidence type="ECO:0000256" key="8">
    <source>
        <dbReference type="ARBA" id="ARBA00023002"/>
    </source>
</evidence>
<comment type="subunit">
    <text evidence="11">Oligomer of 24 subunits. There are two types of subunits: L (light) chain and H (heavy) chain. The major chain can be light or heavy, depending on the species and tissue type. The functional molecule forms a roughly spherical shell with a diameter of 12 nm and contains a central cavity into which the insoluble mineral iron core is deposited.</text>
</comment>
<evidence type="ECO:0000256" key="3">
    <source>
        <dbReference type="ARBA" id="ARBA00022434"/>
    </source>
</evidence>
<organism evidence="16 17">
    <name type="scientific">Gossypium stocksii</name>
    <dbReference type="NCBI Taxonomy" id="47602"/>
    <lineage>
        <taxon>Eukaryota</taxon>
        <taxon>Viridiplantae</taxon>
        <taxon>Streptophyta</taxon>
        <taxon>Embryophyta</taxon>
        <taxon>Tracheophyta</taxon>
        <taxon>Spermatophyta</taxon>
        <taxon>Magnoliopsida</taxon>
        <taxon>eudicotyledons</taxon>
        <taxon>Gunneridae</taxon>
        <taxon>Pentapetalae</taxon>
        <taxon>rosids</taxon>
        <taxon>malvids</taxon>
        <taxon>Malvales</taxon>
        <taxon>Malvaceae</taxon>
        <taxon>Malvoideae</taxon>
        <taxon>Gossypium</taxon>
    </lineage>
</organism>
<dbReference type="OrthoDB" id="186462at2759"/>
<dbReference type="Proteomes" id="UP000828251">
    <property type="component" value="Unassembled WGS sequence"/>
</dbReference>
<evidence type="ECO:0000259" key="15">
    <source>
        <dbReference type="PROSITE" id="PS50905"/>
    </source>
</evidence>
<dbReference type="PROSITE" id="PS00204">
    <property type="entry name" value="FERRITIN_2"/>
    <property type="match status" value="1"/>
</dbReference>
<feature type="binding site" evidence="13">
    <location>
        <position position="213"/>
    </location>
    <ligand>
        <name>Fe cation</name>
        <dbReference type="ChEBI" id="CHEBI:24875"/>
        <label>1</label>
    </ligand>
</feature>